<dbReference type="InterPro" id="IPR041685">
    <property type="entry name" value="AAA_GajA/Old/RecF-like"/>
</dbReference>
<dbReference type="PATRIC" id="fig|295405.11.peg.1722"/>
<dbReference type="PANTHER" id="PTHR43581">
    <property type="entry name" value="ATP/GTP PHOSPHATASE"/>
    <property type="match status" value="1"/>
</dbReference>
<dbReference type="InterPro" id="IPR027417">
    <property type="entry name" value="P-loop_NTPase"/>
</dbReference>
<dbReference type="STRING" id="295405.BF1776"/>
<dbReference type="Pfam" id="PF13175">
    <property type="entry name" value="AAA_15"/>
    <property type="match status" value="1"/>
</dbReference>
<proteinExistence type="predicted"/>
<dbReference type="Gene3D" id="3.40.50.300">
    <property type="entry name" value="P-loop containing nucleotide triphosphate hydrolases"/>
    <property type="match status" value="1"/>
</dbReference>
<dbReference type="HOGENOM" id="CLU_029682_2_0_10"/>
<organism evidence="2 3">
    <name type="scientific">Bacteroides fragilis (strain YCH46)</name>
    <dbReference type="NCBI Taxonomy" id="295405"/>
    <lineage>
        <taxon>Bacteria</taxon>
        <taxon>Pseudomonadati</taxon>
        <taxon>Bacteroidota</taxon>
        <taxon>Bacteroidia</taxon>
        <taxon>Bacteroidales</taxon>
        <taxon>Bacteroidaceae</taxon>
        <taxon>Bacteroides</taxon>
    </lineage>
</organism>
<dbReference type="OrthoDB" id="9792800at2"/>
<dbReference type="KEGG" id="bfr:BF1776"/>
<dbReference type="PANTHER" id="PTHR43581:SF4">
    <property type="entry name" value="ATP_GTP PHOSPHATASE"/>
    <property type="match status" value="1"/>
</dbReference>
<gene>
    <name evidence="2" type="ordered locus">BF1776</name>
</gene>
<evidence type="ECO:0000313" key="3">
    <source>
        <dbReference type="Proteomes" id="UP000002197"/>
    </source>
</evidence>
<evidence type="ECO:0000313" key="2">
    <source>
        <dbReference type="EMBL" id="BAD48523.1"/>
    </source>
</evidence>
<name>Q64VF5_BACFR</name>
<dbReference type="EMBL" id="AP006841">
    <property type="protein sequence ID" value="BAD48523.1"/>
    <property type="molecule type" value="Genomic_DNA"/>
</dbReference>
<accession>Q64VF5</accession>
<dbReference type="RefSeq" id="WP_011202573.1">
    <property type="nucleotide sequence ID" value="NC_006347.1"/>
</dbReference>
<dbReference type="SUPFAM" id="SSF52540">
    <property type="entry name" value="P-loop containing nucleoside triphosphate hydrolases"/>
    <property type="match status" value="1"/>
</dbReference>
<dbReference type="AlphaFoldDB" id="Q64VF5"/>
<dbReference type="InterPro" id="IPR051396">
    <property type="entry name" value="Bact_Antivir_Def_Nuclease"/>
</dbReference>
<protein>
    <recommendedName>
        <fullName evidence="1">Endonuclease GajA/Old nuclease/RecF-like AAA domain-containing protein</fullName>
    </recommendedName>
</protein>
<dbReference type="Proteomes" id="UP000002197">
    <property type="component" value="Chromosome"/>
</dbReference>
<evidence type="ECO:0000259" key="1">
    <source>
        <dbReference type="Pfam" id="PF13175"/>
    </source>
</evidence>
<reference evidence="2 3" key="1">
    <citation type="journal article" date="2004" name="Proc. Natl. Acad. Sci. U.S.A.">
        <title>Genomic analysis of Bacteroides fragilis reveals extensive DNA inversions regulating cell surface adaptation.</title>
        <authorList>
            <person name="Kuwahara T."/>
            <person name="Yamashita A."/>
            <person name="Hirakawa H."/>
            <person name="Nakayama H."/>
            <person name="Toh H."/>
            <person name="Okada N."/>
            <person name="Kuhara S."/>
            <person name="Hattori M."/>
            <person name="Hayashi T."/>
            <person name="Ohnishi Y."/>
        </authorList>
    </citation>
    <scope>NUCLEOTIDE SEQUENCE [LARGE SCALE GENOMIC DNA]</scope>
    <source>
        <strain evidence="2 3">YCH46</strain>
    </source>
</reference>
<sequence length="515" mass="59374">MLIRSVTLKNFRGYRNETTVLFSNLTTFVGRNDIGKSTILEALDIFFNEGKGCISLDKEDINKRASNEGDDEVIIAVEFFKLPDSLVIDESNRTTLAAEYLLTESNTLKIVKRYPKAGKEKVYIRAKHPTNAVCCDLLNKKINDLKTILSRENIECEDQTRKAVIRAAIWNHFADNLNLEEKEIDVTKEDGKTIWESLKKFLPVYSLFQADRSNNDHDKEIQDPLKEAVKSILKEENVAQMCQQIAEHVTTKLQEVSNHTLDKIREMNPELANSLSPNIPSFTDLKWSDLFKNVSIAGDNDIPINKRGSGVKRLILMNFFRAEAERMQSSTESDGLIYAIEEPETSQHVAHQKILMKALIDLANNENVQVVLTTHSSYVVKQLRFDNIRLVKEIEEERTVQNIELSQLPYPSLNEINFTSFGEVTEEYHDELYSYLYSNKTGEVKWIEEYKNGKTTVNYIKELSNGTTRTEQKTLTEKIRHQIHHPENCHNTPYTETEIRQSIEDMRAFIMNKRV</sequence>
<feature type="domain" description="Endonuclease GajA/Old nuclease/RecF-like AAA" evidence="1">
    <location>
        <begin position="1"/>
        <end position="380"/>
    </location>
</feature>